<feature type="compositionally biased region" description="Basic and acidic residues" evidence="1">
    <location>
        <begin position="69"/>
        <end position="80"/>
    </location>
</feature>
<evidence type="ECO:0000313" key="3">
    <source>
        <dbReference type="Proteomes" id="UP000310158"/>
    </source>
</evidence>
<comment type="caution">
    <text evidence="2">The sequence shown here is derived from an EMBL/GenBank/DDBJ whole genome shotgun (WGS) entry which is preliminary data.</text>
</comment>
<keyword evidence="3" id="KW-1185">Reference proteome</keyword>
<dbReference type="AlphaFoldDB" id="A0A4S4LUV7"/>
<evidence type="ECO:0000256" key="1">
    <source>
        <dbReference type="SAM" id="MobiDB-lite"/>
    </source>
</evidence>
<accession>A0A4S4LUV7</accession>
<gene>
    <name evidence="2" type="ORF">EW146_g4912</name>
</gene>
<feature type="non-terminal residue" evidence="2">
    <location>
        <position position="113"/>
    </location>
</feature>
<name>A0A4S4LUV7_9AGAM</name>
<dbReference type="Proteomes" id="UP000310158">
    <property type="component" value="Unassembled WGS sequence"/>
</dbReference>
<organism evidence="2 3">
    <name type="scientific">Bondarzewia mesenterica</name>
    <dbReference type="NCBI Taxonomy" id="1095465"/>
    <lineage>
        <taxon>Eukaryota</taxon>
        <taxon>Fungi</taxon>
        <taxon>Dikarya</taxon>
        <taxon>Basidiomycota</taxon>
        <taxon>Agaricomycotina</taxon>
        <taxon>Agaricomycetes</taxon>
        <taxon>Russulales</taxon>
        <taxon>Bondarzewiaceae</taxon>
        <taxon>Bondarzewia</taxon>
    </lineage>
</organism>
<proteinExistence type="predicted"/>
<evidence type="ECO:0000313" key="2">
    <source>
        <dbReference type="EMBL" id="THH15578.1"/>
    </source>
</evidence>
<feature type="compositionally biased region" description="Basic residues" evidence="1">
    <location>
        <begin position="54"/>
        <end position="68"/>
    </location>
</feature>
<protein>
    <submittedName>
        <fullName evidence="2">Uncharacterized protein</fullName>
    </submittedName>
</protein>
<reference evidence="2 3" key="1">
    <citation type="submission" date="2019-02" db="EMBL/GenBank/DDBJ databases">
        <title>Genome sequencing of the rare red list fungi Bondarzewia mesenterica.</title>
        <authorList>
            <person name="Buettner E."/>
            <person name="Kellner H."/>
        </authorList>
    </citation>
    <scope>NUCLEOTIDE SEQUENCE [LARGE SCALE GENOMIC DNA]</scope>
    <source>
        <strain evidence="2 3">DSM 108281</strain>
    </source>
</reference>
<dbReference type="EMBL" id="SGPL01000202">
    <property type="protein sequence ID" value="THH15578.1"/>
    <property type="molecule type" value="Genomic_DNA"/>
</dbReference>
<sequence length="113" mass="12582">MFVAAQLRLASYRNSHATHVLEASAPESITKYCYPLYIGTGCYPEQAAHDARKAARRSKKDSRKRRRREQGEQDARKWASDEEDNSGTGCGPPPPPGPSCSYDPDAIRAEIEE</sequence>
<feature type="region of interest" description="Disordered" evidence="1">
    <location>
        <begin position="47"/>
        <end position="113"/>
    </location>
</feature>